<dbReference type="Gene3D" id="3.30.450.20">
    <property type="entry name" value="PAS domain"/>
    <property type="match status" value="1"/>
</dbReference>
<evidence type="ECO:0000256" key="7">
    <source>
        <dbReference type="SAM" id="Phobius"/>
    </source>
</evidence>
<dbReference type="PANTHER" id="PTHR32089:SF112">
    <property type="entry name" value="LYSOZYME-LIKE PROTEIN-RELATED"/>
    <property type="match status" value="1"/>
</dbReference>
<dbReference type="InterPro" id="IPR003660">
    <property type="entry name" value="HAMP_dom"/>
</dbReference>
<organism evidence="10 11">
    <name type="scientific">Cohnella suwonensis</name>
    <dbReference type="NCBI Taxonomy" id="696072"/>
    <lineage>
        <taxon>Bacteria</taxon>
        <taxon>Bacillati</taxon>
        <taxon>Bacillota</taxon>
        <taxon>Bacilli</taxon>
        <taxon>Bacillales</taxon>
        <taxon>Paenibacillaceae</taxon>
        <taxon>Cohnella</taxon>
    </lineage>
</organism>
<keyword evidence="7" id="KW-1133">Transmembrane helix</keyword>
<dbReference type="InterPro" id="IPR029150">
    <property type="entry name" value="dCache_3"/>
</dbReference>
<dbReference type="InterPro" id="IPR004089">
    <property type="entry name" value="MCPsignal_dom"/>
</dbReference>
<dbReference type="InterPro" id="IPR029151">
    <property type="entry name" value="Sensor-like_sf"/>
</dbReference>
<evidence type="ECO:0000256" key="2">
    <source>
        <dbReference type="ARBA" id="ARBA00022475"/>
    </source>
</evidence>
<proteinExistence type="inferred from homology"/>
<dbReference type="CDD" id="cd06225">
    <property type="entry name" value="HAMP"/>
    <property type="match status" value="1"/>
</dbReference>
<dbReference type="EMBL" id="JBHSMH010000111">
    <property type="protein sequence ID" value="MFC5471721.1"/>
    <property type="molecule type" value="Genomic_DNA"/>
</dbReference>
<evidence type="ECO:0000256" key="5">
    <source>
        <dbReference type="ARBA" id="ARBA00029447"/>
    </source>
</evidence>
<keyword evidence="11" id="KW-1185">Reference proteome</keyword>
<evidence type="ECO:0000256" key="6">
    <source>
        <dbReference type="PROSITE-ProRule" id="PRU00284"/>
    </source>
</evidence>
<evidence type="ECO:0000256" key="4">
    <source>
        <dbReference type="ARBA" id="ARBA00023224"/>
    </source>
</evidence>
<dbReference type="Pfam" id="PF00015">
    <property type="entry name" value="MCPsignal"/>
    <property type="match status" value="1"/>
</dbReference>
<evidence type="ECO:0000313" key="11">
    <source>
        <dbReference type="Proteomes" id="UP001596105"/>
    </source>
</evidence>
<protein>
    <submittedName>
        <fullName evidence="10">Methyl-accepting chemotaxis protein</fullName>
    </submittedName>
</protein>
<dbReference type="PROSITE" id="PS50111">
    <property type="entry name" value="CHEMOTAXIS_TRANSDUC_2"/>
    <property type="match status" value="1"/>
</dbReference>
<feature type="transmembrane region" description="Helical" evidence="7">
    <location>
        <begin position="328"/>
        <end position="348"/>
    </location>
</feature>
<keyword evidence="3 7" id="KW-0472">Membrane</keyword>
<dbReference type="SUPFAM" id="SSF103190">
    <property type="entry name" value="Sensory domain-like"/>
    <property type="match status" value="1"/>
</dbReference>
<dbReference type="Pfam" id="PF14827">
    <property type="entry name" value="dCache_3"/>
    <property type="match status" value="1"/>
</dbReference>
<dbReference type="RefSeq" id="WP_209743987.1">
    <property type="nucleotide sequence ID" value="NZ_JBHSMH010000111.1"/>
</dbReference>
<dbReference type="Proteomes" id="UP001596105">
    <property type="component" value="Unassembled WGS sequence"/>
</dbReference>
<feature type="domain" description="HAMP" evidence="9">
    <location>
        <begin position="350"/>
        <end position="402"/>
    </location>
</feature>
<dbReference type="Gene3D" id="1.10.287.950">
    <property type="entry name" value="Methyl-accepting chemotaxis protein"/>
    <property type="match status" value="1"/>
</dbReference>
<comment type="subcellular location">
    <subcellularLocation>
        <location evidence="1">Cell membrane</location>
    </subcellularLocation>
</comment>
<dbReference type="SMART" id="SM00304">
    <property type="entry name" value="HAMP"/>
    <property type="match status" value="1"/>
</dbReference>
<comment type="caution">
    <text evidence="10">The sequence shown here is derived from an EMBL/GenBank/DDBJ whole genome shotgun (WGS) entry which is preliminary data.</text>
</comment>
<keyword evidence="4 6" id="KW-0807">Transducer</keyword>
<evidence type="ECO:0000259" key="9">
    <source>
        <dbReference type="PROSITE" id="PS50885"/>
    </source>
</evidence>
<sequence>MRSIQWKLMSFVVLIIVSILTVNLILIQLTLNKTSGYTSDLLANQLSEKVNLIKRGVDSEVANIAQTSVLVAEQIASNPQVVQAIKENDKSTLHRLLDGPAKEYKSKLGIDLIWLTKLEDRASDGRTPILACPSNPSFDGFDQLNYSSTNKSLDTGGTVSSWEVNEEDGKLQITAPIKENGKVIGAVVVGKQTYKPMLQVVSDSTDTASSLFLINNNDYYVMTDVEKDNLGKLLFADSHEKLKDKAANLSVLAKQKPVYRQLLPVLEEARKSSKPLIKNVELDGKPYASYLIPLLTDKGEVSGILFNRIPGFVASQQEIKDKTSSLQLTGYVILFILLVAGLLCSFILSRSISNPIKKISGMLHDIANGDLTKRMEHKSKDEIGQLYRSAQMMADNLKSIIQDVNDASMQVAASSEELTAAAHESSKASEVIAVSINEVAEGAESQFSTVKNSKETADGIANHVEAMLLTIQSAAGSAQSTSGTAEQGHALVTGTMNQMQVIQEKSNLTQEAIAHLTRKSEEISKILSTMSDIAGQTNLLSLNASIEAARAGEAGKGFSVVAGEIRKLADQSANFAQQIEVIIREIQLESDRSFISIHDAKSAIEDGVTLVAKSGELFKDMFSSIEQIATDMREISGSIEHVSHGTAGMANSMNAIEQISQNSVFHTQNVAASAEEQNASMEEMSNSAADLAKMAEALQSAIGRFNI</sequence>
<keyword evidence="2" id="KW-1003">Cell membrane</keyword>
<dbReference type="CDD" id="cd11386">
    <property type="entry name" value="MCP_signal"/>
    <property type="match status" value="1"/>
</dbReference>
<dbReference type="Pfam" id="PF00672">
    <property type="entry name" value="HAMP"/>
    <property type="match status" value="1"/>
</dbReference>
<dbReference type="Gene3D" id="6.10.340.10">
    <property type="match status" value="1"/>
</dbReference>
<dbReference type="PANTHER" id="PTHR32089">
    <property type="entry name" value="METHYL-ACCEPTING CHEMOTAXIS PROTEIN MCPB"/>
    <property type="match status" value="1"/>
</dbReference>
<name>A0ABW0M4F5_9BACL</name>
<reference evidence="11" key="1">
    <citation type="journal article" date="2019" name="Int. J. Syst. Evol. Microbiol.">
        <title>The Global Catalogue of Microorganisms (GCM) 10K type strain sequencing project: providing services to taxonomists for standard genome sequencing and annotation.</title>
        <authorList>
            <consortium name="The Broad Institute Genomics Platform"/>
            <consortium name="The Broad Institute Genome Sequencing Center for Infectious Disease"/>
            <person name="Wu L."/>
            <person name="Ma J."/>
        </authorList>
    </citation>
    <scope>NUCLEOTIDE SEQUENCE [LARGE SCALE GENOMIC DNA]</scope>
    <source>
        <strain evidence="11">CCUG 57113</strain>
    </source>
</reference>
<dbReference type="SUPFAM" id="SSF58104">
    <property type="entry name" value="Methyl-accepting chemotaxis protein (MCP) signaling domain"/>
    <property type="match status" value="1"/>
</dbReference>
<evidence type="ECO:0000313" key="10">
    <source>
        <dbReference type="EMBL" id="MFC5471721.1"/>
    </source>
</evidence>
<dbReference type="SMART" id="SM00283">
    <property type="entry name" value="MA"/>
    <property type="match status" value="1"/>
</dbReference>
<feature type="transmembrane region" description="Helical" evidence="7">
    <location>
        <begin position="12"/>
        <end position="31"/>
    </location>
</feature>
<dbReference type="PROSITE" id="PS50885">
    <property type="entry name" value="HAMP"/>
    <property type="match status" value="1"/>
</dbReference>
<accession>A0ABW0M4F5</accession>
<feature type="domain" description="Methyl-accepting transducer" evidence="8">
    <location>
        <begin position="421"/>
        <end position="692"/>
    </location>
</feature>
<evidence type="ECO:0000256" key="1">
    <source>
        <dbReference type="ARBA" id="ARBA00004236"/>
    </source>
</evidence>
<keyword evidence="7" id="KW-0812">Transmembrane</keyword>
<evidence type="ECO:0000256" key="3">
    <source>
        <dbReference type="ARBA" id="ARBA00023136"/>
    </source>
</evidence>
<evidence type="ECO:0000259" key="8">
    <source>
        <dbReference type="PROSITE" id="PS50111"/>
    </source>
</evidence>
<comment type="similarity">
    <text evidence="5">Belongs to the methyl-accepting chemotaxis (MCP) protein family.</text>
</comment>
<gene>
    <name evidence="10" type="ORF">ACFPPD_23875</name>
</gene>